<evidence type="ECO:0000313" key="2">
    <source>
        <dbReference type="EMBL" id="QHT22096.1"/>
    </source>
</evidence>
<dbReference type="AlphaFoldDB" id="A0A6C0DYX4"/>
<protein>
    <recommendedName>
        <fullName evidence="1">C2H2-type domain-containing protein</fullName>
    </recommendedName>
</protein>
<dbReference type="Pfam" id="PF12874">
    <property type="entry name" value="zf-met"/>
    <property type="match status" value="1"/>
</dbReference>
<organism evidence="2">
    <name type="scientific">viral metagenome</name>
    <dbReference type="NCBI Taxonomy" id="1070528"/>
    <lineage>
        <taxon>unclassified sequences</taxon>
        <taxon>metagenomes</taxon>
        <taxon>organismal metagenomes</taxon>
    </lineage>
</organism>
<dbReference type="EMBL" id="MN739702">
    <property type="protein sequence ID" value="QHT22096.1"/>
    <property type="molecule type" value="Genomic_DNA"/>
</dbReference>
<dbReference type="SUPFAM" id="SSF57667">
    <property type="entry name" value="beta-beta-alpha zinc fingers"/>
    <property type="match status" value="2"/>
</dbReference>
<evidence type="ECO:0000259" key="1">
    <source>
        <dbReference type="PROSITE" id="PS50157"/>
    </source>
</evidence>
<dbReference type="InterPro" id="IPR013087">
    <property type="entry name" value="Znf_C2H2_type"/>
</dbReference>
<dbReference type="Gene3D" id="3.30.160.60">
    <property type="entry name" value="Classic Zinc Finger"/>
    <property type="match status" value="2"/>
</dbReference>
<reference evidence="2" key="1">
    <citation type="journal article" date="2020" name="Nature">
        <title>Giant virus diversity and host interactions through global metagenomics.</title>
        <authorList>
            <person name="Schulz F."/>
            <person name="Roux S."/>
            <person name="Paez-Espino D."/>
            <person name="Jungbluth S."/>
            <person name="Walsh D.A."/>
            <person name="Denef V.J."/>
            <person name="McMahon K.D."/>
            <person name="Konstantinidis K.T."/>
            <person name="Eloe-Fadrosh E.A."/>
            <person name="Kyrpides N.C."/>
            <person name="Woyke T."/>
        </authorList>
    </citation>
    <scope>NUCLEOTIDE SEQUENCE</scope>
    <source>
        <strain evidence="2">GVMAG-M-3300023179-103</strain>
    </source>
</reference>
<accession>A0A6C0DYX4</accession>
<dbReference type="SMART" id="SM00355">
    <property type="entry name" value="ZnF_C2H2"/>
    <property type="match status" value="3"/>
</dbReference>
<dbReference type="PROSITE" id="PS00028">
    <property type="entry name" value="ZINC_FINGER_C2H2_1"/>
    <property type="match status" value="2"/>
</dbReference>
<dbReference type="PROSITE" id="PS50157">
    <property type="entry name" value="ZINC_FINGER_C2H2_2"/>
    <property type="match status" value="1"/>
</dbReference>
<proteinExistence type="predicted"/>
<sequence>MEEIKETNNANDTKPNFFCETCKYVCKHNSSYMKHLLSEKHKRKGEKKVYKCDKCEYKTNTSHWNLKLHITSKHSTIEEKSKHKYYCALCDSIFFSQLFLKNHQRSILHLNNKLTKGVDSNTLDENNLEPNIENVNEHVKRELKEELKAELKVELKNELRKELMIEFKRRITECFA</sequence>
<dbReference type="InterPro" id="IPR036236">
    <property type="entry name" value="Znf_C2H2_sf"/>
</dbReference>
<name>A0A6C0DYX4_9ZZZZ</name>
<feature type="domain" description="C2H2-type" evidence="1">
    <location>
        <begin position="85"/>
        <end position="114"/>
    </location>
</feature>